<name>A0A9W9WHU0_9EURO</name>
<protein>
    <submittedName>
        <fullName evidence="2">Uncharacterized protein</fullName>
    </submittedName>
</protein>
<evidence type="ECO:0000313" key="3">
    <source>
        <dbReference type="Proteomes" id="UP001147760"/>
    </source>
</evidence>
<evidence type="ECO:0000313" key="2">
    <source>
        <dbReference type="EMBL" id="KAJ5462445.1"/>
    </source>
</evidence>
<accession>A0A9W9WHU0</accession>
<feature type="compositionally biased region" description="Polar residues" evidence="1">
    <location>
        <begin position="1"/>
        <end position="24"/>
    </location>
</feature>
<comment type="caution">
    <text evidence="2">The sequence shown here is derived from an EMBL/GenBank/DDBJ whole genome shotgun (WGS) entry which is preliminary data.</text>
</comment>
<organism evidence="2 3">
    <name type="scientific">Penicillium desertorum</name>
    <dbReference type="NCBI Taxonomy" id="1303715"/>
    <lineage>
        <taxon>Eukaryota</taxon>
        <taxon>Fungi</taxon>
        <taxon>Dikarya</taxon>
        <taxon>Ascomycota</taxon>
        <taxon>Pezizomycotina</taxon>
        <taxon>Eurotiomycetes</taxon>
        <taxon>Eurotiomycetidae</taxon>
        <taxon>Eurotiales</taxon>
        <taxon>Aspergillaceae</taxon>
        <taxon>Penicillium</taxon>
    </lineage>
</organism>
<feature type="region of interest" description="Disordered" evidence="1">
    <location>
        <begin position="106"/>
        <end position="127"/>
    </location>
</feature>
<dbReference type="AlphaFoldDB" id="A0A9W9WHU0"/>
<feature type="region of interest" description="Disordered" evidence="1">
    <location>
        <begin position="1"/>
        <end position="26"/>
    </location>
</feature>
<feature type="compositionally biased region" description="Low complexity" evidence="1">
    <location>
        <begin position="113"/>
        <end position="127"/>
    </location>
</feature>
<reference evidence="2" key="1">
    <citation type="submission" date="2022-12" db="EMBL/GenBank/DDBJ databases">
        <authorList>
            <person name="Petersen C."/>
        </authorList>
    </citation>
    <scope>NUCLEOTIDE SEQUENCE</scope>
    <source>
        <strain evidence="2">IBT 17660</strain>
    </source>
</reference>
<dbReference type="EMBL" id="JAPWDO010000007">
    <property type="protein sequence ID" value="KAJ5462445.1"/>
    <property type="molecule type" value="Genomic_DNA"/>
</dbReference>
<reference evidence="2" key="2">
    <citation type="journal article" date="2023" name="IMA Fungus">
        <title>Comparative genomic study of the Penicillium genus elucidates a diverse pangenome and 15 lateral gene transfer events.</title>
        <authorList>
            <person name="Petersen C."/>
            <person name="Sorensen T."/>
            <person name="Nielsen M.R."/>
            <person name="Sondergaard T.E."/>
            <person name="Sorensen J.L."/>
            <person name="Fitzpatrick D.A."/>
            <person name="Frisvad J.C."/>
            <person name="Nielsen K.L."/>
        </authorList>
    </citation>
    <scope>NUCLEOTIDE SEQUENCE</scope>
    <source>
        <strain evidence="2">IBT 17660</strain>
    </source>
</reference>
<dbReference type="Pfam" id="PF12013">
    <property type="entry name" value="OrsD"/>
    <property type="match status" value="1"/>
</dbReference>
<dbReference type="OrthoDB" id="4353649at2759"/>
<dbReference type="Proteomes" id="UP001147760">
    <property type="component" value="Unassembled WGS sequence"/>
</dbReference>
<keyword evidence="3" id="KW-1185">Reference proteome</keyword>
<dbReference type="InterPro" id="IPR022698">
    <property type="entry name" value="OrsD"/>
</dbReference>
<proteinExistence type="predicted"/>
<sequence>MDSTYQKTSTHQKPVSARHTTVSDSIPGLPIHTDGILCTRTPECGYAVRSAEFMKRRWREKHGWTPASGKGRPRIAARNTALQQVQQFSRMVEYQQAFEQGPGRHYIHVQGHRSPSPLCLRPRPTPS</sequence>
<evidence type="ECO:0000256" key="1">
    <source>
        <dbReference type="SAM" id="MobiDB-lite"/>
    </source>
</evidence>
<gene>
    <name evidence="2" type="ORF">N7530_010650</name>
</gene>